<accession>A0A1I6IPX4</accession>
<reference evidence="1 2" key="1">
    <citation type="submission" date="2016-10" db="EMBL/GenBank/DDBJ databases">
        <authorList>
            <person name="de Groot N.N."/>
        </authorList>
    </citation>
    <scope>NUCLEOTIDE SEQUENCE [LARGE SCALE GENOMIC DNA]</scope>
    <source>
        <strain evidence="1 2">743A</strain>
    </source>
</reference>
<dbReference type="AlphaFoldDB" id="A0A1I6IPX4"/>
<gene>
    <name evidence="1" type="ORF">SAMN05661086_01007</name>
</gene>
<sequence length="411" mass="47476">MNGKYRGVLTGVLLILLGAGLFYNCKISSAANTVTEKYGILRIVNLLALTEEEGEKERIEAAVTAGLLLDEEKADMGKKLTKERLAVLVNRMDESLYGQEYDHALYEQVKLKNRISDLSSIAKNRREDVIKVFCKGIMIGQSNGTCSQSRRFSGGSYLTKSEIGTILKRVTEKSQRKNLSPDGQLIRTTHLPKNYKSYEYILASFPNRFYEGKFEYQKTKYYKKPVELEDYASPAHVKQMVFAYNQTSMEEVMKRHLDEWCDKVEENMKLRFNVDYRTLDKEWINKLRSTYYIFNKDEVSNKIMTTQIKEYVSRMKKNKVVIKTQRVSVEPSTLYNMENNYVRVYVKFMLVAAKDRTATKDTVFCDDYIGNPMVIGKWAEQYFDIAIGSYNGNSLGEDYAVIDNKLIDTAF</sequence>
<protein>
    <recommendedName>
        <fullName evidence="3">SLH domain-containing protein</fullName>
    </recommendedName>
</protein>
<name>A0A1I6IPX4_9FIRM</name>
<dbReference type="Proteomes" id="UP000199659">
    <property type="component" value="Unassembled WGS sequence"/>
</dbReference>
<dbReference type="EMBL" id="FOYZ01000003">
    <property type="protein sequence ID" value="SFR68768.1"/>
    <property type="molecule type" value="Genomic_DNA"/>
</dbReference>
<dbReference type="OrthoDB" id="2020910at2"/>
<dbReference type="STRING" id="37658.SAMN05661086_01007"/>
<proteinExistence type="predicted"/>
<organism evidence="1 2">
    <name type="scientific">Anaeromicropila populeti</name>
    <dbReference type="NCBI Taxonomy" id="37658"/>
    <lineage>
        <taxon>Bacteria</taxon>
        <taxon>Bacillati</taxon>
        <taxon>Bacillota</taxon>
        <taxon>Clostridia</taxon>
        <taxon>Lachnospirales</taxon>
        <taxon>Lachnospiraceae</taxon>
        <taxon>Anaeromicropila</taxon>
    </lineage>
</organism>
<evidence type="ECO:0008006" key="3">
    <source>
        <dbReference type="Google" id="ProtNLM"/>
    </source>
</evidence>
<evidence type="ECO:0000313" key="2">
    <source>
        <dbReference type="Proteomes" id="UP000199659"/>
    </source>
</evidence>
<dbReference type="RefSeq" id="WP_092559608.1">
    <property type="nucleotide sequence ID" value="NZ_FOYZ01000003.1"/>
</dbReference>
<keyword evidence="2" id="KW-1185">Reference proteome</keyword>
<evidence type="ECO:0000313" key="1">
    <source>
        <dbReference type="EMBL" id="SFR68768.1"/>
    </source>
</evidence>